<dbReference type="Pfam" id="PF00078">
    <property type="entry name" value="RVT_1"/>
    <property type="match status" value="1"/>
</dbReference>
<protein>
    <recommendedName>
        <fullName evidence="1">Reverse transcriptase domain-containing protein</fullName>
    </recommendedName>
</protein>
<reference evidence="2" key="1">
    <citation type="submission" date="2022-01" db="EMBL/GenBank/DDBJ databases">
        <authorList>
            <person name="King R."/>
        </authorList>
    </citation>
    <scope>NUCLEOTIDE SEQUENCE</scope>
</reference>
<dbReference type="Pfam" id="PF01138">
    <property type="entry name" value="RNase_PH"/>
    <property type="match status" value="1"/>
</dbReference>
<dbReference type="InterPro" id="IPR000477">
    <property type="entry name" value="RT_dom"/>
</dbReference>
<evidence type="ECO:0000313" key="3">
    <source>
        <dbReference type="Proteomes" id="UP001152799"/>
    </source>
</evidence>
<keyword evidence="3" id="KW-1185">Reference proteome</keyword>
<evidence type="ECO:0000313" key="2">
    <source>
        <dbReference type="EMBL" id="CAG9762128.1"/>
    </source>
</evidence>
<organism evidence="2 3">
    <name type="scientific">Ceutorhynchus assimilis</name>
    <name type="common">cabbage seed weevil</name>
    <dbReference type="NCBI Taxonomy" id="467358"/>
    <lineage>
        <taxon>Eukaryota</taxon>
        <taxon>Metazoa</taxon>
        <taxon>Ecdysozoa</taxon>
        <taxon>Arthropoda</taxon>
        <taxon>Hexapoda</taxon>
        <taxon>Insecta</taxon>
        <taxon>Pterygota</taxon>
        <taxon>Neoptera</taxon>
        <taxon>Endopterygota</taxon>
        <taxon>Coleoptera</taxon>
        <taxon>Polyphaga</taxon>
        <taxon>Cucujiformia</taxon>
        <taxon>Curculionidae</taxon>
        <taxon>Ceutorhynchinae</taxon>
        <taxon>Ceutorhynchus</taxon>
    </lineage>
</organism>
<dbReference type="CDD" id="cd11372">
    <property type="entry name" value="RNase_PH_RRP46"/>
    <property type="match status" value="1"/>
</dbReference>
<dbReference type="Gene3D" id="3.30.230.70">
    <property type="entry name" value="GHMP Kinase, N-terminal domain"/>
    <property type="match status" value="1"/>
</dbReference>
<dbReference type="InterPro" id="IPR036345">
    <property type="entry name" value="ExoRNase_PH_dom2_sf"/>
</dbReference>
<proteinExistence type="predicted"/>
<gene>
    <name evidence="2" type="ORF">CEUTPL_LOCUS2812</name>
</gene>
<dbReference type="SUPFAM" id="SSF54211">
    <property type="entry name" value="Ribosomal protein S5 domain 2-like"/>
    <property type="match status" value="1"/>
</dbReference>
<dbReference type="OrthoDB" id="27298at2759"/>
<dbReference type="InterPro" id="IPR027408">
    <property type="entry name" value="PNPase/RNase_PH_dom_sf"/>
</dbReference>
<dbReference type="EMBL" id="OU892287">
    <property type="protein sequence ID" value="CAG9762128.1"/>
    <property type="molecule type" value="Genomic_DNA"/>
</dbReference>
<name>A0A9N9MKF7_9CUCU</name>
<dbReference type="SUPFAM" id="SSF55666">
    <property type="entry name" value="Ribonuclease PH domain 2-like"/>
    <property type="match status" value="1"/>
</dbReference>
<sequence length="700" mass="79663">MEVDTENFKTEPDNPSKLKCKLGILTRPDGSALFCEENSANKIKTTWDTIITNIQKKPSKLKENLELEIDIRKITGPTQVANHFAQFYQTIAQKLTEKIKSKKTHTEFLKNVKVNLNRPFSFKEVPEKEVVRITKKLLSKPSSGYDEIPITVIKNTINILRKPITYLINLSLKSDHKEHPLTIFCNLSKAFDCVDHNILLEKLEFYGITNNWFFSYIHGWQIFVEVGQNVNNNLEQIQSTLRPLTCGVTQGSILGPLLFLLYVNDLEINFPSALFTLFADDTSITLREKLLNDLQTEGKQLLDEINDWFAANKLVLNVDRTFNMLFQPNKKIGELNIATENGSVTSQQHLKFLGVYIDNALNWKNHTSSLNKSLSSAIYAIRTAKQNIGREVAMTVYYAYFYSLLQYGVEFWGISVGAKDTFLLQKRAIRAIFSLGRLQSCRAYFKDNKIFTLTNLYIYRTAILMFNERENLTMHSDIHTYFTRGNGAFLPPNFTLEVNRRGPSYMGIKILNNLPRESAVIAAIYGPVEVKTQRILMEKAVIECYYRPKAGLPGVQDRFRESIIKNICETALAASLYPRAAIVLNLQEMQNRGQLISSAINATCLACLDSGIDMKFIFAAVSCFLTQTEEFSFIPPINENNSRGMFVFVFNNTSGSILASHTEGCFSVEQYRRALSLCREESKNIFGFIKTALLAVDKLQ</sequence>
<dbReference type="AlphaFoldDB" id="A0A9N9MKF7"/>
<dbReference type="Proteomes" id="UP001152799">
    <property type="component" value="Chromosome 11"/>
</dbReference>
<dbReference type="InterPro" id="IPR020568">
    <property type="entry name" value="Ribosomal_Su5_D2-typ_SF"/>
</dbReference>
<evidence type="ECO:0000259" key="1">
    <source>
        <dbReference type="PROSITE" id="PS50878"/>
    </source>
</evidence>
<feature type="domain" description="Reverse transcriptase" evidence="1">
    <location>
        <begin position="35"/>
        <end position="357"/>
    </location>
</feature>
<dbReference type="PANTHER" id="PTHR33332">
    <property type="entry name" value="REVERSE TRANSCRIPTASE DOMAIN-CONTAINING PROTEIN"/>
    <property type="match status" value="1"/>
</dbReference>
<dbReference type="PROSITE" id="PS50878">
    <property type="entry name" value="RT_POL"/>
    <property type="match status" value="1"/>
</dbReference>
<dbReference type="InterPro" id="IPR001247">
    <property type="entry name" value="ExoRNase_PH_dom1"/>
</dbReference>
<accession>A0A9N9MKF7</accession>